<gene>
    <name evidence="14" type="ORF">SAMN04488005_0533</name>
</gene>
<keyword evidence="9 12" id="KW-1133">Transmembrane helix</keyword>
<sequence>MFGNDTVVFQFTGPFGVRVEIGQSLAMLVLFIGLMSGGNIIDGLIFAVMLVTAIFLHEMGHAAGCLLQKVPVRRVMLHGGGGFCEPARSTTRRESELIVALGPLVNLALWALASLAFKAILMGNLYYSPLMMTLAGYLAMFAFLNLALFFFNMMPVQPLDGGKLLHLGLLRVLSQAKAHRTTGAIGLVVALAWIPAMIIVYVNFHWVLFFMPSIIGHYRMAKGQLA</sequence>
<reference evidence="15" key="1">
    <citation type="submission" date="2016-10" db="EMBL/GenBank/DDBJ databases">
        <authorList>
            <person name="Varghese N."/>
            <person name="Submissions S."/>
        </authorList>
    </citation>
    <scope>NUCLEOTIDE SEQUENCE [LARGE SCALE GENOMIC DNA]</scope>
    <source>
        <strain evidence="15">DSM 26879</strain>
    </source>
</reference>
<feature type="transmembrane region" description="Helical" evidence="12">
    <location>
        <begin position="184"/>
        <end position="204"/>
    </location>
</feature>
<name>A0A1I6FUS9_9RHOB</name>
<comment type="subcellular location">
    <subcellularLocation>
        <location evidence="2">Membrane</location>
        <topology evidence="2">Multi-pass membrane protein</topology>
    </subcellularLocation>
</comment>
<protein>
    <submittedName>
        <fullName evidence="14">Zn-dependent protease (Includes SpoIVFB)</fullName>
    </submittedName>
</protein>
<keyword evidence="7" id="KW-0378">Hydrolase</keyword>
<evidence type="ECO:0000256" key="3">
    <source>
        <dbReference type="ARBA" id="ARBA00007931"/>
    </source>
</evidence>
<evidence type="ECO:0000256" key="1">
    <source>
        <dbReference type="ARBA" id="ARBA00001947"/>
    </source>
</evidence>
<keyword evidence="6" id="KW-0479">Metal-binding</keyword>
<feature type="transmembrane region" description="Helical" evidence="12">
    <location>
        <begin position="126"/>
        <end position="151"/>
    </location>
</feature>
<dbReference type="STRING" id="390270.SAMN04488005_0533"/>
<dbReference type="InterPro" id="IPR008915">
    <property type="entry name" value="Peptidase_M50"/>
</dbReference>
<keyword evidence="8" id="KW-0862">Zinc</keyword>
<feature type="domain" description="Peptidase M50" evidence="13">
    <location>
        <begin position="134"/>
        <end position="191"/>
    </location>
</feature>
<evidence type="ECO:0000256" key="6">
    <source>
        <dbReference type="ARBA" id="ARBA00022723"/>
    </source>
</evidence>
<dbReference type="AlphaFoldDB" id="A0A1I6FUS9"/>
<keyword evidence="11 12" id="KW-0472">Membrane</keyword>
<dbReference type="Pfam" id="PF02163">
    <property type="entry name" value="Peptidase_M50"/>
    <property type="match status" value="1"/>
</dbReference>
<dbReference type="RefSeq" id="WP_090196097.1">
    <property type="nucleotide sequence ID" value="NZ_FOYP01000001.1"/>
</dbReference>
<dbReference type="GO" id="GO:0008237">
    <property type="term" value="F:metallopeptidase activity"/>
    <property type="evidence" value="ECO:0007669"/>
    <property type="project" value="UniProtKB-KW"/>
</dbReference>
<dbReference type="PANTHER" id="PTHR39188:SF3">
    <property type="entry name" value="STAGE IV SPORULATION PROTEIN FB"/>
    <property type="match status" value="1"/>
</dbReference>
<dbReference type="GO" id="GO:0016020">
    <property type="term" value="C:membrane"/>
    <property type="evidence" value="ECO:0007669"/>
    <property type="project" value="UniProtKB-SubCell"/>
</dbReference>
<dbReference type="PANTHER" id="PTHR39188">
    <property type="entry name" value="MEMBRANE-ASSOCIATED ZINC METALLOPROTEASE M50B"/>
    <property type="match status" value="1"/>
</dbReference>
<evidence type="ECO:0000256" key="10">
    <source>
        <dbReference type="ARBA" id="ARBA00023049"/>
    </source>
</evidence>
<keyword evidence="5 12" id="KW-0812">Transmembrane</keyword>
<keyword evidence="10" id="KW-0482">Metalloprotease</keyword>
<evidence type="ECO:0000313" key="15">
    <source>
        <dbReference type="Proteomes" id="UP000199478"/>
    </source>
</evidence>
<comment type="cofactor">
    <cofactor evidence="1">
        <name>Zn(2+)</name>
        <dbReference type="ChEBI" id="CHEBI:29105"/>
    </cofactor>
</comment>
<dbReference type="OrthoDB" id="9781963at2"/>
<organism evidence="14 15">
    <name type="scientific">Yoonia tamlensis</name>
    <dbReference type="NCBI Taxonomy" id="390270"/>
    <lineage>
        <taxon>Bacteria</taxon>
        <taxon>Pseudomonadati</taxon>
        <taxon>Pseudomonadota</taxon>
        <taxon>Alphaproteobacteria</taxon>
        <taxon>Rhodobacterales</taxon>
        <taxon>Paracoccaceae</taxon>
        <taxon>Yoonia</taxon>
    </lineage>
</organism>
<evidence type="ECO:0000313" key="14">
    <source>
        <dbReference type="EMBL" id="SFR33671.1"/>
    </source>
</evidence>
<evidence type="ECO:0000256" key="7">
    <source>
        <dbReference type="ARBA" id="ARBA00022801"/>
    </source>
</evidence>
<keyword evidence="4 14" id="KW-0645">Protease</keyword>
<dbReference type="EMBL" id="FOYP01000001">
    <property type="protein sequence ID" value="SFR33671.1"/>
    <property type="molecule type" value="Genomic_DNA"/>
</dbReference>
<feature type="transmembrane region" description="Helical" evidence="12">
    <location>
        <begin position="97"/>
        <end position="120"/>
    </location>
</feature>
<dbReference type="GO" id="GO:0046872">
    <property type="term" value="F:metal ion binding"/>
    <property type="evidence" value="ECO:0007669"/>
    <property type="project" value="UniProtKB-KW"/>
</dbReference>
<evidence type="ECO:0000256" key="4">
    <source>
        <dbReference type="ARBA" id="ARBA00022670"/>
    </source>
</evidence>
<comment type="similarity">
    <text evidence="3">Belongs to the peptidase M50B family.</text>
</comment>
<evidence type="ECO:0000256" key="9">
    <source>
        <dbReference type="ARBA" id="ARBA00022989"/>
    </source>
</evidence>
<keyword evidence="15" id="KW-1185">Reference proteome</keyword>
<evidence type="ECO:0000259" key="13">
    <source>
        <dbReference type="Pfam" id="PF02163"/>
    </source>
</evidence>
<evidence type="ECO:0000256" key="11">
    <source>
        <dbReference type="ARBA" id="ARBA00023136"/>
    </source>
</evidence>
<feature type="transmembrane region" description="Helical" evidence="12">
    <location>
        <begin position="25"/>
        <end position="56"/>
    </location>
</feature>
<evidence type="ECO:0000256" key="5">
    <source>
        <dbReference type="ARBA" id="ARBA00022692"/>
    </source>
</evidence>
<dbReference type="Proteomes" id="UP000199478">
    <property type="component" value="Unassembled WGS sequence"/>
</dbReference>
<evidence type="ECO:0000256" key="2">
    <source>
        <dbReference type="ARBA" id="ARBA00004141"/>
    </source>
</evidence>
<dbReference type="GO" id="GO:0006508">
    <property type="term" value="P:proteolysis"/>
    <property type="evidence" value="ECO:0007669"/>
    <property type="project" value="UniProtKB-KW"/>
</dbReference>
<evidence type="ECO:0000256" key="8">
    <source>
        <dbReference type="ARBA" id="ARBA00022833"/>
    </source>
</evidence>
<evidence type="ECO:0000256" key="12">
    <source>
        <dbReference type="SAM" id="Phobius"/>
    </source>
</evidence>
<accession>A0A1I6FUS9</accession>
<proteinExistence type="inferred from homology"/>